<dbReference type="SMART" id="SM00418">
    <property type="entry name" value="HTH_ARSR"/>
    <property type="match status" value="1"/>
</dbReference>
<sequence length="248" mass="27977">MDQLGRVLSLLGVGEREAEIYVALVEQGPKSARELAEALGIPYTKIYTYLYKLENLGVVAKEGGGRPYRYRARPPAEVYKMLVNKTSEALRQLKPYFDGLQMVYERQHAVASTFLTLVRGTERIAELVHEIITTADSEVYLALPFPELVTYRLVSAIEEESKRVSIKVLTTARLRPMLSLPPRVEVRTTAELFGGGAIGDAVVIYVKHFDELSGVYSNERYIIEVAKTYFNHVWQRASFNTGTEQHTS</sequence>
<dbReference type="InterPro" id="IPR002831">
    <property type="entry name" value="Tscrpt_reg_TrmB_N"/>
</dbReference>
<dbReference type="eggNOG" id="arCOG02037">
    <property type="taxonomic scope" value="Archaea"/>
</dbReference>
<dbReference type="EMBL" id="CP000561">
    <property type="protein sequence ID" value="ABO09055.1"/>
    <property type="molecule type" value="Genomic_DNA"/>
</dbReference>
<dbReference type="AlphaFoldDB" id="A3MWN8"/>
<organism evidence="2 3">
    <name type="scientific">Pyrobaculum calidifontis (strain DSM 21063 / JCM 11548 / VA1)</name>
    <dbReference type="NCBI Taxonomy" id="410359"/>
    <lineage>
        <taxon>Archaea</taxon>
        <taxon>Thermoproteota</taxon>
        <taxon>Thermoprotei</taxon>
        <taxon>Thermoproteales</taxon>
        <taxon>Thermoproteaceae</taxon>
        <taxon>Pyrobaculum</taxon>
    </lineage>
</organism>
<dbReference type="InterPro" id="IPR036390">
    <property type="entry name" value="WH_DNA-bd_sf"/>
</dbReference>
<dbReference type="Pfam" id="PF01978">
    <property type="entry name" value="TrmB"/>
    <property type="match status" value="1"/>
</dbReference>
<proteinExistence type="predicted"/>
<evidence type="ECO:0000313" key="2">
    <source>
        <dbReference type="EMBL" id="ABO09055.1"/>
    </source>
</evidence>
<dbReference type="RefSeq" id="WP_011850314.1">
    <property type="nucleotide sequence ID" value="NC_009073.1"/>
</dbReference>
<evidence type="ECO:0000313" key="3">
    <source>
        <dbReference type="Proteomes" id="UP000001431"/>
    </source>
</evidence>
<dbReference type="Proteomes" id="UP000001431">
    <property type="component" value="Chromosome"/>
</dbReference>
<dbReference type="Gene3D" id="1.10.10.10">
    <property type="entry name" value="Winged helix-like DNA-binding domain superfamily/Winged helix DNA-binding domain"/>
    <property type="match status" value="1"/>
</dbReference>
<keyword evidence="3" id="KW-1185">Reference proteome</keyword>
<dbReference type="CDD" id="cd00090">
    <property type="entry name" value="HTH_ARSR"/>
    <property type="match status" value="1"/>
</dbReference>
<dbReference type="InterPro" id="IPR051797">
    <property type="entry name" value="TrmB-like"/>
</dbReference>
<dbReference type="SUPFAM" id="SSF46785">
    <property type="entry name" value="Winged helix' DNA-binding domain"/>
    <property type="match status" value="1"/>
</dbReference>
<feature type="domain" description="HTH arsR-type" evidence="1">
    <location>
        <begin position="6"/>
        <end position="84"/>
    </location>
</feature>
<dbReference type="InterPro" id="IPR001845">
    <property type="entry name" value="HTH_ArsR_DNA-bd_dom"/>
</dbReference>
<dbReference type="PANTHER" id="PTHR34293">
    <property type="entry name" value="HTH-TYPE TRANSCRIPTIONAL REGULATOR TRMBL2"/>
    <property type="match status" value="1"/>
</dbReference>
<dbReference type="KEGG" id="pcl:Pcal_1638"/>
<dbReference type="GeneID" id="4908726"/>
<accession>A3MWN8</accession>
<protein>
    <submittedName>
        <fullName evidence="2">Transcriptional regulator, TrmB</fullName>
    </submittedName>
</protein>
<dbReference type="STRING" id="410359.Pcal_1638"/>
<dbReference type="PANTHER" id="PTHR34293:SF1">
    <property type="entry name" value="HTH-TYPE TRANSCRIPTIONAL REGULATOR TRMBL2"/>
    <property type="match status" value="1"/>
</dbReference>
<evidence type="ECO:0000259" key="1">
    <source>
        <dbReference type="SMART" id="SM00418"/>
    </source>
</evidence>
<dbReference type="InterPro" id="IPR011991">
    <property type="entry name" value="ArsR-like_HTH"/>
</dbReference>
<name>A3MWN8_PYRCJ</name>
<dbReference type="HOGENOM" id="CLU_096706_0_0_2"/>
<reference evidence="2" key="1">
    <citation type="submission" date="2007-02" db="EMBL/GenBank/DDBJ databases">
        <title>Complete sequence of Pyrobaculum calidifontis JCM 11548.</title>
        <authorList>
            <consortium name="US DOE Joint Genome Institute"/>
            <person name="Copeland A."/>
            <person name="Lucas S."/>
            <person name="Lapidus A."/>
            <person name="Barry K."/>
            <person name="Glavina del Rio T."/>
            <person name="Dalin E."/>
            <person name="Tice H."/>
            <person name="Pitluck S."/>
            <person name="Chain P."/>
            <person name="Malfatti S."/>
            <person name="Shin M."/>
            <person name="Vergez L."/>
            <person name="Schmutz J."/>
            <person name="Larimer F."/>
            <person name="Land M."/>
            <person name="Hauser L."/>
            <person name="Kyrpides N."/>
            <person name="Mikhailova N."/>
            <person name="Cozen A.E."/>
            <person name="Fitz-Gibbon S.T."/>
            <person name="House C.H."/>
            <person name="Saltikov C."/>
            <person name="Lowe T.M."/>
            <person name="Richardson P."/>
        </authorList>
    </citation>
    <scope>NUCLEOTIDE SEQUENCE [LARGE SCALE GENOMIC DNA]</scope>
    <source>
        <strain evidence="2">JCM 11548</strain>
    </source>
</reference>
<dbReference type="OrthoDB" id="30795at2157"/>
<dbReference type="InterPro" id="IPR036388">
    <property type="entry name" value="WH-like_DNA-bd_sf"/>
</dbReference>
<dbReference type="GO" id="GO:0003700">
    <property type="term" value="F:DNA-binding transcription factor activity"/>
    <property type="evidence" value="ECO:0007669"/>
    <property type="project" value="InterPro"/>
</dbReference>
<gene>
    <name evidence="2" type="ordered locus">Pcal_1638</name>
</gene>